<dbReference type="PANTHER" id="PTHR10642">
    <property type="entry name" value="RIBONUCLEASE H1"/>
    <property type="match status" value="1"/>
</dbReference>
<dbReference type="Pfam" id="PF00075">
    <property type="entry name" value="RNase_H"/>
    <property type="match status" value="1"/>
</dbReference>
<dbReference type="InterPro" id="IPR036397">
    <property type="entry name" value="RNaseH_sf"/>
</dbReference>
<evidence type="ECO:0000256" key="7">
    <source>
        <dbReference type="ARBA" id="ARBA00022723"/>
    </source>
</evidence>
<evidence type="ECO:0000313" key="14">
    <source>
        <dbReference type="Proteomes" id="UP000642070"/>
    </source>
</evidence>
<dbReference type="SUPFAM" id="SSF53098">
    <property type="entry name" value="Ribonuclease H-like"/>
    <property type="match status" value="1"/>
</dbReference>
<keyword evidence="8 11" id="KW-0255">Endonuclease</keyword>
<evidence type="ECO:0000313" key="13">
    <source>
        <dbReference type="EMBL" id="GGM80197.1"/>
    </source>
</evidence>
<dbReference type="GO" id="GO:0004523">
    <property type="term" value="F:RNA-DNA hybrid ribonuclease activity"/>
    <property type="evidence" value="ECO:0007669"/>
    <property type="project" value="UniProtKB-UniRule"/>
</dbReference>
<dbReference type="Gene3D" id="3.30.420.10">
    <property type="entry name" value="Ribonuclease H-like superfamily/Ribonuclease H"/>
    <property type="match status" value="1"/>
</dbReference>
<dbReference type="FunFam" id="3.30.420.10:FF:000089">
    <property type="entry name" value="Ribonuclease H"/>
    <property type="match status" value="1"/>
</dbReference>
<name>A0A917X5F4_9ACTN</name>
<keyword evidence="7 11" id="KW-0479">Metal-binding</keyword>
<evidence type="ECO:0000256" key="4">
    <source>
        <dbReference type="ARBA" id="ARBA00011245"/>
    </source>
</evidence>
<feature type="binding site" evidence="11">
    <location>
        <position position="9"/>
    </location>
    <ligand>
        <name>Mg(2+)</name>
        <dbReference type="ChEBI" id="CHEBI:18420"/>
        <label>2</label>
    </ligand>
</feature>
<evidence type="ECO:0000256" key="11">
    <source>
        <dbReference type="HAMAP-Rule" id="MF_00042"/>
    </source>
</evidence>
<evidence type="ECO:0000259" key="12">
    <source>
        <dbReference type="PROSITE" id="PS50879"/>
    </source>
</evidence>
<evidence type="ECO:0000256" key="9">
    <source>
        <dbReference type="ARBA" id="ARBA00022801"/>
    </source>
</evidence>
<dbReference type="Proteomes" id="UP000642070">
    <property type="component" value="Unassembled WGS sequence"/>
</dbReference>
<dbReference type="PROSITE" id="PS50879">
    <property type="entry name" value="RNASE_H_1"/>
    <property type="match status" value="1"/>
</dbReference>
<comment type="catalytic activity">
    <reaction evidence="1 11">
        <text>Endonucleolytic cleavage to 5'-phosphomonoester.</text>
        <dbReference type="EC" id="3.1.26.4"/>
    </reaction>
</comment>
<keyword evidence="11" id="KW-0963">Cytoplasm</keyword>
<accession>A0A917X5F4</accession>
<reference evidence="13" key="1">
    <citation type="journal article" date="2014" name="Int. J. Syst. Evol. Microbiol.">
        <title>Complete genome sequence of Corynebacterium casei LMG S-19264T (=DSM 44701T), isolated from a smear-ripened cheese.</title>
        <authorList>
            <consortium name="US DOE Joint Genome Institute (JGI-PGF)"/>
            <person name="Walter F."/>
            <person name="Albersmeier A."/>
            <person name="Kalinowski J."/>
            <person name="Ruckert C."/>
        </authorList>
    </citation>
    <scope>NUCLEOTIDE SEQUENCE</scope>
    <source>
        <strain evidence="13">JCM 19831</strain>
    </source>
</reference>
<evidence type="ECO:0000256" key="8">
    <source>
        <dbReference type="ARBA" id="ARBA00022759"/>
    </source>
</evidence>
<feature type="binding site" evidence="11">
    <location>
        <position position="134"/>
    </location>
    <ligand>
        <name>Mg(2+)</name>
        <dbReference type="ChEBI" id="CHEBI:18420"/>
        <label>2</label>
    </ligand>
</feature>
<feature type="binding site" evidence="11">
    <location>
        <position position="48"/>
    </location>
    <ligand>
        <name>Mg(2+)</name>
        <dbReference type="ChEBI" id="CHEBI:18420"/>
        <label>1</label>
    </ligand>
</feature>
<dbReference type="InterPro" id="IPR022892">
    <property type="entry name" value="RNaseHI"/>
</dbReference>
<dbReference type="HAMAP" id="MF_00042">
    <property type="entry name" value="RNase_H"/>
    <property type="match status" value="1"/>
</dbReference>
<proteinExistence type="inferred from homology"/>
<dbReference type="GO" id="GO:0005737">
    <property type="term" value="C:cytoplasm"/>
    <property type="evidence" value="ECO:0007669"/>
    <property type="project" value="UniProtKB-SubCell"/>
</dbReference>
<dbReference type="PANTHER" id="PTHR10642:SF26">
    <property type="entry name" value="RIBONUCLEASE H1"/>
    <property type="match status" value="1"/>
</dbReference>
<keyword evidence="14" id="KW-1185">Reference proteome</keyword>
<sequence length="153" mass="17225">MTVVEIYTDGACSGNPGPGGWGALLRYGDRERELCGGEATPTTNNRMELMAPIRALETLTRPVVVRLYTDSSYVRNGIMSWLPRWKRNGWQTAGKQPVKNVDLWQRLEEACARHTVEWHWVKGHAGHPENERADRLAAQGMREALAEVRATGR</sequence>
<dbReference type="CDD" id="cd09278">
    <property type="entry name" value="RNase_HI_prokaryote_like"/>
    <property type="match status" value="1"/>
</dbReference>
<dbReference type="EMBL" id="BMPI01000083">
    <property type="protein sequence ID" value="GGM80197.1"/>
    <property type="molecule type" value="Genomic_DNA"/>
</dbReference>
<feature type="domain" description="RNase H type-1" evidence="12">
    <location>
        <begin position="1"/>
        <end position="142"/>
    </location>
</feature>
<dbReference type="NCBIfam" id="NF001236">
    <property type="entry name" value="PRK00203.1"/>
    <property type="match status" value="1"/>
</dbReference>
<dbReference type="AlphaFoldDB" id="A0A917X5F4"/>
<comment type="cofactor">
    <cofactor evidence="11">
        <name>Mg(2+)</name>
        <dbReference type="ChEBI" id="CHEBI:18420"/>
    </cofactor>
    <text evidence="11">Binds 1 Mg(2+) ion per subunit. May bind a second metal ion at a regulatory site, or after substrate binding.</text>
</comment>
<reference evidence="13" key="2">
    <citation type="submission" date="2020-09" db="EMBL/GenBank/DDBJ databases">
        <authorList>
            <person name="Sun Q."/>
            <person name="Ohkuma M."/>
        </authorList>
    </citation>
    <scope>NUCLEOTIDE SEQUENCE</scope>
    <source>
        <strain evidence="13">JCM 19831</strain>
    </source>
</reference>
<evidence type="ECO:0000256" key="6">
    <source>
        <dbReference type="ARBA" id="ARBA00022722"/>
    </source>
</evidence>
<keyword evidence="9 11" id="KW-0378">Hydrolase</keyword>
<evidence type="ECO:0000256" key="2">
    <source>
        <dbReference type="ARBA" id="ARBA00004065"/>
    </source>
</evidence>
<comment type="similarity">
    <text evidence="3 11">Belongs to the RNase H family.</text>
</comment>
<dbReference type="GO" id="GO:0003676">
    <property type="term" value="F:nucleic acid binding"/>
    <property type="evidence" value="ECO:0007669"/>
    <property type="project" value="InterPro"/>
</dbReference>
<dbReference type="GO" id="GO:0043137">
    <property type="term" value="P:DNA replication, removal of RNA primer"/>
    <property type="evidence" value="ECO:0007669"/>
    <property type="project" value="TreeGrafter"/>
</dbReference>
<dbReference type="InterPro" id="IPR050092">
    <property type="entry name" value="RNase_H"/>
</dbReference>
<dbReference type="InterPro" id="IPR012337">
    <property type="entry name" value="RNaseH-like_sf"/>
</dbReference>
<feature type="binding site" evidence="11">
    <location>
        <position position="9"/>
    </location>
    <ligand>
        <name>Mg(2+)</name>
        <dbReference type="ChEBI" id="CHEBI:18420"/>
        <label>1</label>
    </ligand>
</feature>
<keyword evidence="6 11" id="KW-0540">Nuclease</keyword>
<evidence type="ECO:0000256" key="10">
    <source>
        <dbReference type="ARBA" id="ARBA00022842"/>
    </source>
</evidence>
<comment type="subunit">
    <text evidence="4 11">Monomer.</text>
</comment>
<feature type="binding site" evidence="11">
    <location>
        <position position="70"/>
    </location>
    <ligand>
        <name>Mg(2+)</name>
        <dbReference type="ChEBI" id="CHEBI:18420"/>
        <label>1</label>
    </ligand>
</feature>
<keyword evidence="10 11" id="KW-0460">Magnesium</keyword>
<evidence type="ECO:0000256" key="1">
    <source>
        <dbReference type="ARBA" id="ARBA00000077"/>
    </source>
</evidence>
<dbReference type="InterPro" id="IPR002156">
    <property type="entry name" value="RNaseH_domain"/>
</dbReference>
<dbReference type="GO" id="GO:0000287">
    <property type="term" value="F:magnesium ion binding"/>
    <property type="evidence" value="ECO:0007669"/>
    <property type="project" value="UniProtKB-UniRule"/>
</dbReference>
<comment type="function">
    <text evidence="2 11">Endonuclease that specifically degrades the RNA of RNA-DNA hybrids.</text>
</comment>
<comment type="subcellular location">
    <subcellularLocation>
        <location evidence="11">Cytoplasm</location>
    </subcellularLocation>
</comment>
<dbReference type="EC" id="3.1.26.4" evidence="5 11"/>
<evidence type="ECO:0000256" key="3">
    <source>
        <dbReference type="ARBA" id="ARBA00005300"/>
    </source>
</evidence>
<organism evidence="13 14">
    <name type="scientific">Dactylosporangium sucinum</name>
    <dbReference type="NCBI Taxonomy" id="1424081"/>
    <lineage>
        <taxon>Bacteria</taxon>
        <taxon>Bacillati</taxon>
        <taxon>Actinomycetota</taxon>
        <taxon>Actinomycetes</taxon>
        <taxon>Micromonosporales</taxon>
        <taxon>Micromonosporaceae</taxon>
        <taxon>Dactylosporangium</taxon>
    </lineage>
</organism>
<gene>
    <name evidence="11 13" type="primary">rnhA</name>
    <name evidence="13" type="ORF">GCM10007977_097110</name>
</gene>
<protein>
    <recommendedName>
        <fullName evidence="5 11">Ribonuclease H</fullName>
        <shortName evidence="11">RNase H</shortName>
        <ecNumber evidence="5 11">3.1.26.4</ecNumber>
    </recommendedName>
</protein>
<comment type="caution">
    <text evidence="13">The sequence shown here is derived from an EMBL/GenBank/DDBJ whole genome shotgun (WGS) entry which is preliminary data.</text>
</comment>
<evidence type="ECO:0000256" key="5">
    <source>
        <dbReference type="ARBA" id="ARBA00012180"/>
    </source>
</evidence>